<feature type="region of interest" description="Disordered" evidence="1">
    <location>
        <begin position="543"/>
        <end position="571"/>
    </location>
</feature>
<dbReference type="InterPro" id="IPR056310">
    <property type="entry name" value="Ig-CFAP74_4th"/>
</dbReference>
<feature type="region of interest" description="Disordered" evidence="1">
    <location>
        <begin position="1"/>
        <end position="21"/>
    </location>
</feature>
<dbReference type="Proteomes" id="UP001211907">
    <property type="component" value="Unassembled WGS sequence"/>
</dbReference>
<sequence>MKKTIAGTKKVGTAVSKKEEEAAATLAAQEREKELAASVQQEATAAAALAALEAEKLKENETKRVVDRSFLEAPLDHSRLKRSDRILKHTLSMHGLESLECSPSPETKRKMELRRRRHSHSGNIFTVSTDPFQIKKLNKCAETGNENIPMPYELKQALALRDRRLVRRKNRKIGIPPDPNDSDDSLLAELNEITDDKLFPGLDWNHGAKKVAESINPVRPNMLKKKLKSIAREEEECSAAIHSKPLGSSILEPFSPDSRKAFESLVLQKYYKNGLLLSDFKDKGGIKKLKPKNKVKKQIREIKQETDLTNESNVADGLEKTVLVKCRTTEESQHEKVNGAEFLEPRNFNNNDNNRNVTVVSPVSLLPRLGGDTDARKESMLKFSNSLESQQRQEFVCAKNLEILKTRVAKIRKTIAESKHKTKKHFTLANDNVEAFSVEGNDNGADTSSFSESPAVRESRRKIIKHKMEMKAAYASMLERQERNRMHILKKIIDLDDLERYGEKKLESALINLVGLPSLLVPQVKCKSILIIPPVLNNGDDGTSIDVLRKNPPRPLPAPKHTLTSSPQQHHQYQQKSDTIIASPFMPNPSTVIFKDYEPQQVYKKTVRVTNTSYRVNTFKLLPISVELATFFQVLAPTPGRMSAGMVCPVEFFFKPPAGYNRDIIDGVVEFEAEFGGKFCIRLGCAAKKCLPRIVGVSGPGIIRQIISPHPTATAVNTSGDAIYTAISKEELSVNFGPCVQGGTVVRNIRIYNDGAVKTEIEITNLDPGPFILSDKYLHSVSIEGYSFVSIGIVFQPERLDTVNIVASKKENRQEHAKYLIKFSAPDVSPIIFSCTGSILSSPLNIDKLFLDFGVGVVGSTYLEQIYVKNYSNVAFRFWIEVEGMNNKSLNFNYSQPKIRSATSTEINDFGSNVCTDGIDSDLFDEDFAQTNINFFSDEFLEEDDHVANIAATQSSRNLAITSDLQPNQKTLSTGLLGLTPKSLALSRSPSVNIGASETPQFVIRPLKRTGRNSATISKRADNLELEVQNMGELEISPKLGIVQPFQSAPIFFKVKPTRSGHIILKNGENPYFVKFQIKYMYQGVETPLPLSVTGRVTTSDIDFSIPGKPGTQIFFNECTLAEVKEIPIKVSNNSRIPQKVRITSSDASIWVVFKPHEDIDGFLSIEPLSHQIRMVRFEPEDVGLIRSRLSCHSIWNRNFELKCSGFGVQPMLRLNASEVRFAALGLGSQKSTKLKIMCLGSKTTSFGSSVNLSKISSVVKQTWKLAPNSTGKKNIANENENVNGGRAQHIIHKSDETISFEFGNPKIIGVYQRNQLAQIAKGALENAKKAEDHVKKIGDAAREAVERTDPSLMKQFFPTTVKSAIIPEFNPKAHDPFFSSHEPIHSNPRILVPAETETILDSSGEKFVPFCPEDMAPVGIFPRTGMLGPGDTMDITLKLCPPPIESLAVIKMINEKMMQMAQPAQIEMSMGEPETQLAPAEKKEDNSKAGKESKETKLAVAVNANTSELELNLRPEPVIYPEFDSNVNLGSSNILAAKKPMLAQKLDLISDVCLVILVPCKISCTEFSLMQIQKPATESKKDRKIRKSSDIIYLRIIAPIVAPEILLLDPEHGVIDFGTVPLNQQVVREFKIFNNSENIAQLGNFSHMNTNEPYKLMTELSRKFLRPFEEFSVKISFKPTQQLSFSCKFEIYSKTSQVAVKLVGNGVAPSIQIEPNEKSLFLGDIAIGDIKFAPDHESDLYFETILVDVWGASKPTEFQIHGRCWDVSSTLQGYERPPVTLCEYFPFPELDQEYAQKLFNGEFSRPVLLNEITVEHESVSKSSVQFVSNAKPAADAKKKQTAPTSKEKDTQAKPDNEDSVIGEILRQTDRVNTRFALVTCTWKKHDSGKWFVEQGEIRISSLKPANFTKQETKQSPHTEFFIESWNGSFEYSEQYRNYRINSGCPQTADEPMVKFCVDVKKGTVEYGTSKSLQIKLLNETHRFWGSIAILKKTSLDSKFSESDQQQSEDLQLFDVPFAVDTYLKITLKGGIRYVDPKGLVSMSESRVWILKITAKKQE</sequence>
<dbReference type="Pfam" id="PF24771">
    <property type="entry name" value="Ig_CFAP74_1st"/>
    <property type="match status" value="1"/>
</dbReference>
<dbReference type="Gene3D" id="2.60.40.10">
    <property type="entry name" value="Immunoglobulins"/>
    <property type="match status" value="2"/>
</dbReference>
<dbReference type="PANTHER" id="PTHR22538:SF0">
    <property type="entry name" value="CILIA- AND FLAGELLA-ASSOCIATED PROTEIN 74"/>
    <property type="match status" value="1"/>
</dbReference>
<feature type="compositionally biased region" description="Basic and acidic residues" evidence="1">
    <location>
        <begin position="1846"/>
        <end position="1857"/>
    </location>
</feature>
<feature type="compositionally biased region" description="Basic and acidic residues" evidence="1">
    <location>
        <begin position="1481"/>
        <end position="1496"/>
    </location>
</feature>
<gene>
    <name evidence="3" type="ORF">HK100_006076</name>
</gene>
<dbReference type="InterPro" id="IPR013783">
    <property type="entry name" value="Ig-like_fold"/>
</dbReference>
<dbReference type="PANTHER" id="PTHR22538">
    <property type="entry name" value="CILIA- AND FLAGELLA-ASSOCIATED PROTEIN 74"/>
    <property type="match status" value="1"/>
</dbReference>
<proteinExistence type="predicted"/>
<evidence type="ECO:0000313" key="3">
    <source>
        <dbReference type="EMBL" id="KAJ3131708.1"/>
    </source>
</evidence>
<dbReference type="EMBL" id="JADGJH010000282">
    <property type="protein sequence ID" value="KAJ3131708.1"/>
    <property type="molecule type" value="Genomic_DNA"/>
</dbReference>
<reference evidence="3" key="1">
    <citation type="submission" date="2020-05" db="EMBL/GenBank/DDBJ databases">
        <title>Phylogenomic resolution of chytrid fungi.</title>
        <authorList>
            <person name="Stajich J.E."/>
            <person name="Amses K."/>
            <person name="Simmons R."/>
            <person name="Seto K."/>
            <person name="Myers J."/>
            <person name="Bonds A."/>
            <person name="Quandt C.A."/>
            <person name="Barry K."/>
            <person name="Liu P."/>
            <person name="Grigoriev I."/>
            <person name="Longcore J.E."/>
            <person name="James T.Y."/>
        </authorList>
    </citation>
    <scope>NUCLEOTIDE SEQUENCE</scope>
    <source>
        <strain evidence="3">JEL0513</strain>
    </source>
</reference>
<feature type="region of interest" description="Disordered" evidence="1">
    <location>
        <begin position="1471"/>
        <end position="1496"/>
    </location>
</feature>
<evidence type="ECO:0000313" key="4">
    <source>
        <dbReference type="Proteomes" id="UP001211907"/>
    </source>
</evidence>
<accession>A0AAD5T5E1</accession>
<keyword evidence="4" id="KW-1185">Reference proteome</keyword>
<organism evidence="3 4">
    <name type="scientific">Physocladia obscura</name>
    <dbReference type="NCBI Taxonomy" id="109957"/>
    <lineage>
        <taxon>Eukaryota</taxon>
        <taxon>Fungi</taxon>
        <taxon>Fungi incertae sedis</taxon>
        <taxon>Chytridiomycota</taxon>
        <taxon>Chytridiomycota incertae sedis</taxon>
        <taxon>Chytridiomycetes</taxon>
        <taxon>Chytridiales</taxon>
        <taxon>Chytriomycetaceae</taxon>
        <taxon>Physocladia</taxon>
    </lineage>
</organism>
<protein>
    <recommendedName>
        <fullName evidence="2">CFAP74 fourth Ig-like domain-containing protein</fullName>
    </recommendedName>
</protein>
<feature type="compositionally biased region" description="Polar residues" evidence="1">
    <location>
        <begin position="562"/>
        <end position="571"/>
    </location>
</feature>
<evidence type="ECO:0000256" key="1">
    <source>
        <dbReference type="SAM" id="MobiDB-lite"/>
    </source>
</evidence>
<comment type="caution">
    <text evidence="3">The sequence shown here is derived from an EMBL/GenBank/DDBJ whole genome shotgun (WGS) entry which is preliminary data.</text>
</comment>
<feature type="domain" description="CFAP74 fourth Ig-like" evidence="2">
    <location>
        <begin position="1113"/>
        <end position="1208"/>
    </location>
</feature>
<evidence type="ECO:0000259" key="2">
    <source>
        <dbReference type="Pfam" id="PF24798"/>
    </source>
</evidence>
<feature type="region of interest" description="Disordered" evidence="1">
    <location>
        <begin position="1831"/>
        <end position="1859"/>
    </location>
</feature>
<name>A0AAD5T5E1_9FUNG</name>
<dbReference type="Pfam" id="PF24798">
    <property type="entry name" value="Ig-CFAP74_4th"/>
    <property type="match status" value="1"/>
</dbReference>